<evidence type="ECO:0000256" key="4">
    <source>
        <dbReference type="SAM" id="Phobius"/>
    </source>
</evidence>
<evidence type="ECO:0000313" key="6">
    <source>
        <dbReference type="Proteomes" id="UP000818029"/>
    </source>
</evidence>
<evidence type="ECO:0000313" key="7">
    <source>
        <dbReference type="RefSeq" id="XP_016698981.2"/>
    </source>
</evidence>
<dbReference type="GeneID" id="107914551"/>
<feature type="domain" description="Non-haem dioxygenase N-terminal" evidence="5">
    <location>
        <begin position="67"/>
        <end position="162"/>
    </location>
</feature>
<dbReference type="InterPro" id="IPR026992">
    <property type="entry name" value="DIOX_N"/>
</dbReference>
<dbReference type="PANTHER" id="PTHR34945">
    <property type="entry name" value="2-OXOGLUTARATE (2OG) AND FE(II)-DEPENDENT OXYGENASE SUPERFAMILY PROTEIN"/>
    <property type="match status" value="1"/>
</dbReference>
<dbReference type="PaxDb" id="3635-A0A1U8K907"/>
<dbReference type="KEGG" id="ghi:107914551"/>
<dbReference type="STRING" id="3635.A0A1U8K907"/>
<evidence type="ECO:0000256" key="3">
    <source>
        <dbReference type="SAM" id="MobiDB-lite"/>
    </source>
</evidence>
<evidence type="ECO:0000256" key="2">
    <source>
        <dbReference type="ARBA" id="ARBA00023004"/>
    </source>
</evidence>
<dbReference type="RefSeq" id="XP_016698981.2">
    <property type="nucleotide sequence ID" value="XM_016843492.2"/>
</dbReference>
<dbReference type="InterPro" id="IPR027443">
    <property type="entry name" value="IPNS-like_sf"/>
</dbReference>
<proteinExistence type="predicted"/>
<protein>
    <submittedName>
        <fullName evidence="7">Flavanone 3-dioxygenase 2</fullName>
    </submittedName>
</protein>
<organism evidence="6 7">
    <name type="scientific">Gossypium hirsutum</name>
    <name type="common">Upland cotton</name>
    <name type="synonym">Gossypium mexicanum</name>
    <dbReference type="NCBI Taxonomy" id="3635"/>
    <lineage>
        <taxon>Eukaryota</taxon>
        <taxon>Viridiplantae</taxon>
        <taxon>Streptophyta</taxon>
        <taxon>Embryophyta</taxon>
        <taxon>Tracheophyta</taxon>
        <taxon>Spermatophyta</taxon>
        <taxon>Magnoliopsida</taxon>
        <taxon>eudicotyledons</taxon>
        <taxon>Gunneridae</taxon>
        <taxon>Pentapetalae</taxon>
        <taxon>rosids</taxon>
        <taxon>malvids</taxon>
        <taxon>Malvales</taxon>
        <taxon>Malvaceae</taxon>
        <taxon>Malvoideae</taxon>
        <taxon>Gossypium</taxon>
    </lineage>
</organism>
<dbReference type="AlphaFoldDB" id="A0A1U8K907"/>
<keyword evidence="6" id="KW-1185">Reference proteome</keyword>
<feature type="transmembrane region" description="Helical" evidence="4">
    <location>
        <begin position="362"/>
        <end position="379"/>
    </location>
</feature>
<dbReference type="Pfam" id="PF14226">
    <property type="entry name" value="DIOX_N"/>
    <property type="match status" value="1"/>
</dbReference>
<evidence type="ECO:0000259" key="5">
    <source>
        <dbReference type="Pfam" id="PF14226"/>
    </source>
</evidence>
<sequence>MALSPESMPEKPFDFRAPPPSPIASGRRSCVTNEDVLSEFLEHSLRVPDLVLPDKVFPRQNFIENPPKIDFQLLSSMESDSLSKIFSKILDSIARIGCFQLVNYGIEGECIRSALAAAAGIFQLPPEKRRAVTRSPPEKLYGFEEAHGEKEEEGEGKVSEEFVWCRGAGLKLEMEAIWPVGYSNFSEKMESLLCDIEKVAEKILMAIRQNLPPKTDYENDMKQGQGGIGSGCYVYKHSRNMSAEKCSGSLRYDVIRMLIRGFDYSHALCLHVCDGSSEFHVYSKKGWVSFCPDKDALVITVGDQTQALSGGQFKHVIGRPIYKGEEEDCISMAFLYSPPSTTNTTKVDPQKGKNTISLSQQAIAAIVLTLVYHILVFVYNKF</sequence>
<name>A0A1U8K907_GOSHI</name>
<evidence type="ECO:0000256" key="1">
    <source>
        <dbReference type="ARBA" id="ARBA00022723"/>
    </source>
</evidence>
<keyword evidence="4" id="KW-0812">Transmembrane</keyword>
<dbReference type="Gene3D" id="2.60.120.330">
    <property type="entry name" value="B-lactam Antibiotic, Isopenicillin N Synthase, Chain"/>
    <property type="match status" value="1"/>
</dbReference>
<dbReference type="Proteomes" id="UP000818029">
    <property type="component" value="Chromosome D10"/>
</dbReference>
<gene>
    <name evidence="7" type="primary">LOC107914551</name>
</gene>
<reference evidence="6" key="1">
    <citation type="journal article" date="2020" name="Nat. Genet.">
        <title>Genomic diversifications of five Gossypium allopolyploid species and their impact on cotton improvement.</title>
        <authorList>
            <person name="Chen Z.J."/>
            <person name="Sreedasyam A."/>
            <person name="Ando A."/>
            <person name="Song Q."/>
            <person name="De Santiago L.M."/>
            <person name="Hulse-Kemp A.M."/>
            <person name="Ding M."/>
            <person name="Ye W."/>
            <person name="Kirkbride R.C."/>
            <person name="Jenkins J."/>
            <person name="Plott C."/>
            <person name="Lovell J."/>
            <person name="Lin Y.M."/>
            <person name="Vaughn R."/>
            <person name="Liu B."/>
            <person name="Simpson S."/>
            <person name="Scheffler B.E."/>
            <person name="Wen L."/>
            <person name="Saski C.A."/>
            <person name="Grover C.E."/>
            <person name="Hu G."/>
            <person name="Conover J.L."/>
            <person name="Carlson J.W."/>
            <person name="Shu S."/>
            <person name="Boston L.B."/>
            <person name="Williams M."/>
            <person name="Peterson D.G."/>
            <person name="McGee K."/>
            <person name="Jones D.C."/>
            <person name="Wendel J.F."/>
            <person name="Stelly D.M."/>
            <person name="Grimwood J."/>
            <person name="Schmutz J."/>
        </authorList>
    </citation>
    <scope>NUCLEOTIDE SEQUENCE [LARGE SCALE GENOMIC DNA]</scope>
    <source>
        <strain evidence="6">cv. TM-1</strain>
    </source>
</reference>
<keyword evidence="4" id="KW-0472">Membrane</keyword>
<keyword evidence="1" id="KW-0479">Metal-binding</keyword>
<dbReference type="SUPFAM" id="SSF51197">
    <property type="entry name" value="Clavaminate synthase-like"/>
    <property type="match status" value="1"/>
</dbReference>
<reference evidence="7" key="2">
    <citation type="submission" date="2025-08" db="UniProtKB">
        <authorList>
            <consortium name="RefSeq"/>
        </authorList>
    </citation>
    <scope>IDENTIFICATION</scope>
</reference>
<keyword evidence="4" id="KW-1133">Transmembrane helix</keyword>
<dbReference type="PANTHER" id="PTHR34945:SF8">
    <property type="entry name" value="DOWNSTREAM TARGET OF AGL15-4"/>
    <property type="match status" value="1"/>
</dbReference>
<dbReference type="GO" id="GO:0046872">
    <property type="term" value="F:metal ion binding"/>
    <property type="evidence" value="ECO:0007669"/>
    <property type="project" value="UniProtKB-KW"/>
</dbReference>
<keyword evidence="2" id="KW-0408">Iron</keyword>
<feature type="region of interest" description="Disordered" evidence="3">
    <location>
        <begin position="1"/>
        <end position="28"/>
    </location>
</feature>
<accession>A0A1U8K907</accession>